<gene>
    <name evidence="2" type="primary">LOC107801371</name>
</gene>
<accession>A0AC58UKC5</accession>
<organism evidence="1 2">
    <name type="scientific">Nicotiana tabacum</name>
    <name type="common">Common tobacco</name>
    <dbReference type="NCBI Taxonomy" id="4097"/>
    <lineage>
        <taxon>Eukaryota</taxon>
        <taxon>Viridiplantae</taxon>
        <taxon>Streptophyta</taxon>
        <taxon>Embryophyta</taxon>
        <taxon>Tracheophyta</taxon>
        <taxon>Spermatophyta</taxon>
        <taxon>Magnoliopsida</taxon>
        <taxon>eudicotyledons</taxon>
        <taxon>Gunneridae</taxon>
        <taxon>Pentapetalae</taxon>
        <taxon>asterids</taxon>
        <taxon>lamiids</taxon>
        <taxon>Solanales</taxon>
        <taxon>Solanaceae</taxon>
        <taxon>Nicotianoideae</taxon>
        <taxon>Nicotianeae</taxon>
        <taxon>Nicotiana</taxon>
    </lineage>
</organism>
<protein>
    <submittedName>
        <fullName evidence="2">Uncharacterized protein LOC107801371 isoform X2</fullName>
    </submittedName>
</protein>
<keyword evidence="1" id="KW-1185">Reference proteome</keyword>
<evidence type="ECO:0000313" key="2">
    <source>
        <dbReference type="RefSeq" id="XP_075109948.1"/>
    </source>
</evidence>
<name>A0AC58UKC5_TOBAC</name>
<sequence>MEQLLPVAIRNVLPNEVVAVLVELSSFFRNLCLKSLSLSDLEKLQDRIVLTLSHLAILFPPSFFTTIVHLTIHLVDEVIQGGPVHYRWMYFVERLLGHFKSLVGNKAQPEGSIAEGYIVEDALTLCSRYFEGIESRINRPKRVNDELNHNKTSEVSSLFPQQGKPIGGSTIFPLSPLEKTQAHRYVLLNCAVVKPFIDEFRNHIKRNSRGRRLSATEIMNPDIANTISTDLEFLAQGQMPDARRFTAYNINGFKFRTVSR</sequence>
<dbReference type="Proteomes" id="UP000790787">
    <property type="component" value="Chromosome 5"/>
</dbReference>
<proteinExistence type="predicted"/>
<reference evidence="1" key="1">
    <citation type="journal article" date="2014" name="Nat. Commun.">
        <title>The tobacco genome sequence and its comparison with those of tomato and potato.</title>
        <authorList>
            <person name="Sierro N."/>
            <person name="Battey J.N."/>
            <person name="Ouadi S."/>
            <person name="Bakaher N."/>
            <person name="Bovet L."/>
            <person name="Willig A."/>
            <person name="Goepfert S."/>
            <person name="Peitsch M.C."/>
            <person name="Ivanov N.V."/>
        </authorList>
    </citation>
    <scope>NUCLEOTIDE SEQUENCE [LARGE SCALE GENOMIC DNA]</scope>
</reference>
<evidence type="ECO:0000313" key="1">
    <source>
        <dbReference type="Proteomes" id="UP000790787"/>
    </source>
</evidence>
<dbReference type="RefSeq" id="XP_075109948.1">
    <property type="nucleotide sequence ID" value="XM_075253847.1"/>
</dbReference>
<reference evidence="2" key="2">
    <citation type="submission" date="2025-08" db="UniProtKB">
        <authorList>
            <consortium name="RefSeq"/>
        </authorList>
    </citation>
    <scope>IDENTIFICATION</scope>
    <source>
        <tissue evidence="2">Leaf</tissue>
    </source>
</reference>